<dbReference type="PANTHER" id="PTHR42840:SF3">
    <property type="entry name" value="BINDING ROSSMANN FOLD OXIDOREDUCTASE, PUTATIVE (AFU_ORTHOLOGUE AFUA_2G10240)-RELATED"/>
    <property type="match status" value="1"/>
</dbReference>
<dbReference type="KEGG" id="nab:B1sIIB91_01405"/>
<dbReference type="Pfam" id="PF22725">
    <property type="entry name" value="GFO_IDH_MocA_C3"/>
    <property type="match status" value="1"/>
</dbReference>
<evidence type="ECO:0000259" key="4">
    <source>
        <dbReference type="Pfam" id="PF22725"/>
    </source>
</evidence>
<dbReference type="Pfam" id="PF01408">
    <property type="entry name" value="GFO_IDH_MocA"/>
    <property type="match status" value="1"/>
</dbReference>
<dbReference type="GO" id="GO:0000166">
    <property type="term" value="F:nucleotide binding"/>
    <property type="evidence" value="ECO:0007669"/>
    <property type="project" value="InterPro"/>
</dbReference>
<accession>A0A249L3E4</accession>
<feature type="domain" description="Gfo/Idh/MocA-like oxidoreductase N-terminal" evidence="3">
    <location>
        <begin position="10"/>
        <end position="133"/>
    </location>
</feature>
<dbReference type="EMBL" id="CP016779">
    <property type="protein sequence ID" value="ASY23583.1"/>
    <property type="molecule type" value="Genomic_DNA"/>
</dbReference>
<dbReference type="OrthoDB" id="256869at2"/>
<dbReference type="Proteomes" id="UP000217210">
    <property type="component" value="Chromosome"/>
</dbReference>
<sequence>MKKKASDICVGIVGAGIMGSGHALYISESIKGARVAGIYDANAIVAKKVASKVKKISSYPVTVYNSIESLLASKEITAIIIASPDQLHAEHLSMALAAGKDVLCEKPLASNDSDAKKVAQIANKSKSIVGIGFMRRFDPAYLELKRVVRSGKYGKVLQIRCTSRNVSSPTATTAMLLTNVAVHEVDVIRWLLEEEIKSVSVNLTKVTAKANSKLFDPISVNCYTSSGVLATIDICANSTYGYEVGMEVIMESASLVIENLGDLTIVKDFYLPKRKSGKLYKDWMGRFKPAYIAELNAFVESIKKRKLHPNFATANDGLAASIACGLGVKSLKGYKR</sequence>
<dbReference type="SUPFAM" id="SSF51735">
    <property type="entry name" value="NAD(P)-binding Rossmann-fold domains"/>
    <property type="match status" value="1"/>
</dbReference>
<organism evidence="5 6">
    <name type="scientific">Candidatus Nanopelagicus abundans</name>
    <dbReference type="NCBI Taxonomy" id="1884916"/>
    <lineage>
        <taxon>Bacteria</taxon>
        <taxon>Bacillati</taxon>
        <taxon>Actinomycetota</taxon>
        <taxon>Actinomycetes</taxon>
        <taxon>Candidatus Nanopelagicales</taxon>
        <taxon>Candidatus Nanopelagicaceae</taxon>
        <taxon>Candidatus Nanopelagicus</taxon>
    </lineage>
</organism>
<dbReference type="Gene3D" id="3.30.360.10">
    <property type="entry name" value="Dihydrodipicolinate Reductase, domain 2"/>
    <property type="match status" value="1"/>
</dbReference>
<dbReference type="SUPFAM" id="SSF55347">
    <property type="entry name" value="Glyceraldehyde-3-phosphate dehydrogenase-like, C-terminal domain"/>
    <property type="match status" value="1"/>
</dbReference>
<proteinExistence type="inferred from homology"/>
<evidence type="ECO:0000256" key="2">
    <source>
        <dbReference type="ARBA" id="ARBA00023002"/>
    </source>
</evidence>
<dbReference type="InterPro" id="IPR036291">
    <property type="entry name" value="NAD(P)-bd_dom_sf"/>
</dbReference>
<evidence type="ECO:0000313" key="5">
    <source>
        <dbReference type="EMBL" id="ASY23583.1"/>
    </source>
</evidence>
<dbReference type="PANTHER" id="PTHR42840">
    <property type="entry name" value="NAD(P)-BINDING ROSSMANN-FOLD SUPERFAMILY PROTEIN-RELATED"/>
    <property type="match status" value="1"/>
</dbReference>
<keyword evidence="2" id="KW-0560">Oxidoreductase</keyword>
<reference evidence="5 6" key="1">
    <citation type="submission" date="2016-07" db="EMBL/GenBank/DDBJ databases">
        <title>High microdiversification within the ubiquitous acI lineage of Actinobacteria.</title>
        <authorList>
            <person name="Neuenschwander S.M."/>
            <person name="Salcher M."/>
            <person name="Ghai R."/>
            <person name="Pernthaler J."/>
        </authorList>
    </citation>
    <scope>NUCLEOTIDE SEQUENCE [LARGE SCALE GENOMIC DNA]</scope>
    <source>
        <strain evidence="5">MMS-IIB-91</strain>
    </source>
</reference>
<dbReference type="AlphaFoldDB" id="A0A249L3E4"/>
<dbReference type="InterPro" id="IPR055170">
    <property type="entry name" value="GFO_IDH_MocA-like_dom"/>
</dbReference>
<dbReference type="InterPro" id="IPR000683">
    <property type="entry name" value="Gfo/Idh/MocA-like_OxRdtase_N"/>
</dbReference>
<dbReference type="RefSeq" id="WP_095687857.1">
    <property type="nucleotide sequence ID" value="NZ_CP016779.1"/>
</dbReference>
<evidence type="ECO:0000313" key="6">
    <source>
        <dbReference type="Proteomes" id="UP000217210"/>
    </source>
</evidence>
<dbReference type="GO" id="GO:0016491">
    <property type="term" value="F:oxidoreductase activity"/>
    <property type="evidence" value="ECO:0007669"/>
    <property type="project" value="UniProtKB-KW"/>
</dbReference>
<gene>
    <name evidence="5" type="ORF">B1sIIB91_01405</name>
</gene>
<keyword evidence="6" id="KW-1185">Reference proteome</keyword>
<dbReference type="Gene3D" id="3.40.50.720">
    <property type="entry name" value="NAD(P)-binding Rossmann-like Domain"/>
    <property type="match status" value="1"/>
</dbReference>
<protein>
    <submittedName>
        <fullName evidence="5">Myo-inositol 2-dehydrogenase / D-chiro-inositol 1-dehydrogenase</fullName>
    </submittedName>
</protein>
<comment type="similarity">
    <text evidence="1">Belongs to the Gfo/Idh/MocA family.</text>
</comment>
<evidence type="ECO:0000259" key="3">
    <source>
        <dbReference type="Pfam" id="PF01408"/>
    </source>
</evidence>
<evidence type="ECO:0000256" key="1">
    <source>
        <dbReference type="ARBA" id="ARBA00010928"/>
    </source>
</evidence>
<feature type="domain" description="GFO/IDH/MocA-like oxidoreductase" evidence="4">
    <location>
        <begin position="141"/>
        <end position="255"/>
    </location>
</feature>
<name>A0A249L3E4_9ACTN</name>